<evidence type="ECO:0000256" key="6">
    <source>
        <dbReference type="ARBA" id="ARBA00023136"/>
    </source>
</evidence>
<feature type="region of interest" description="Disordered" evidence="7">
    <location>
        <begin position="514"/>
        <end position="542"/>
    </location>
</feature>
<feature type="transmembrane region" description="Helical" evidence="8">
    <location>
        <begin position="485"/>
        <end position="508"/>
    </location>
</feature>
<evidence type="ECO:0000259" key="9">
    <source>
        <dbReference type="PROSITE" id="PS50850"/>
    </source>
</evidence>
<dbReference type="PANTHER" id="PTHR23501">
    <property type="entry name" value="MAJOR FACILITATOR SUPERFAMILY"/>
    <property type="match status" value="1"/>
</dbReference>
<feature type="transmembrane region" description="Helical" evidence="8">
    <location>
        <begin position="332"/>
        <end position="348"/>
    </location>
</feature>
<dbReference type="EMBL" id="JBHTNU010000002">
    <property type="protein sequence ID" value="MFD1426061.1"/>
    <property type="molecule type" value="Genomic_DNA"/>
</dbReference>
<dbReference type="CDD" id="cd17502">
    <property type="entry name" value="MFS_Azr1_MDR_like"/>
    <property type="match status" value="1"/>
</dbReference>
<keyword evidence="2" id="KW-0813">Transport</keyword>
<evidence type="ECO:0000256" key="3">
    <source>
        <dbReference type="ARBA" id="ARBA00022475"/>
    </source>
</evidence>
<evidence type="ECO:0000256" key="4">
    <source>
        <dbReference type="ARBA" id="ARBA00022692"/>
    </source>
</evidence>
<feature type="compositionally biased region" description="Low complexity" evidence="7">
    <location>
        <begin position="533"/>
        <end position="542"/>
    </location>
</feature>
<comment type="caution">
    <text evidence="10">The sequence shown here is derived from an EMBL/GenBank/DDBJ whole genome shotgun (WGS) entry which is preliminary data.</text>
</comment>
<feature type="transmembrane region" description="Helical" evidence="8">
    <location>
        <begin position="164"/>
        <end position="186"/>
    </location>
</feature>
<reference evidence="11" key="1">
    <citation type="journal article" date="2019" name="Int. J. Syst. Evol. Microbiol.">
        <title>The Global Catalogue of Microorganisms (GCM) 10K type strain sequencing project: providing services to taxonomists for standard genome sequencing and annotation.</title>
        <authorList>
            <consortium name="The Broad Institute Genomics Platform"/>
            <consortium name="The Broad Institute Genome Sequencing Center for Infectious Disease"/>
            <person name="Wu L."/>
            <person name="Ma J."/>
        </authorList>
    </citation>
    <scope>NUCLEOTIDE SEQUENCE [LARGE SCALE GENOMIC DNA]</scope>
    <source>
        <strain evidence="11">S1</strain>
    </source>
</reference>
<keyword evidence="11" id="KW-1185">Reference proteome</keyword>
<dbReference type="PRINTS" id="PR01036">
    <property type="entry name" value="TCRTETB"/>
</dbReference>
<organism evidence="10 11">
    <name type="scientific">Kroppenstedtia sanguinis</name>
    <dbReference type="NCBI Taxonomy" id="1380684"/>
    <lineage>
        <taxon>Bacteria</taxon>
        <taxon>Bacillati</taxon>
        <taxon>Bacillota</taxon>
        <taxon>Bacilli</taxon>
        <taxon>Bacillales</taxon>
        <taxon>Thermoactinomycetaceae</taxon>
        <taxon>Kroppenstedtia</taxon>
    </lineage>
</organism>
<dbReference type="InterPro" id="IPR020846">
    <property type="entry name" value="MFS_dom"/>
</dbReference>
<dbReference type="InterPro" id="IPR036259">
    <property type="entry name" value="MFS_trans_sf"/>
</dbReference>
<feature type="domain" description="Major facilitator superfamily (MFS) profile" evidence="9">
    <location>
        <begin position="12"/>
        <end position="513"/>
    </location>
</feature>
<feature type="transmembrane region" description="Helical" evidence="8">
    <location>
        <begin position="360"/>
        <end position="381"/>
    </location>
</feature>
<keyword evidence="6 8" id="KW-0472">Membrane</keyword>
<evidence type="ECO:0000256" key="8">
    <source>
        <dbReference type="SAM" id="Phobius"/>
    </source>
</evidence>
<dbReference type="Gene3D" id="1.20.1250.20">
    <property type="entry name" value="MFS general substrate transporter like domains"/>
    <property type="match status" value="1"/>
</dbReference>
<evidence type="ECO:0000313" key="10">
    <source>
        <dbReference type="EMBL" id="MFD1426061.1"/>
    </source>
</evidence>
<feature type="transmembrane region" description="Helical" evidence="8">
    <location>
        <begin position="12"/>
        <end position="34"/>
    </location>
</feature>
<dbReference type="InterPro" id="IPR011701">
    <property type="entry name" value="MFS"/>
</dbReference>
<feature type="transmembrane region" description="Helical" evidence="8">
    <location>
        <begin position="302"/>
        <end position="320"/>
    </location>
</feature>
<keyword evidence="4 8" id="KW-0812">Transmembrane</keyword>
<dbReference type="SUPFAM" id="SSF103473">
    <property type="entry name" value="MFS general substrate transporter"/>
    <property type="match status" value="1"/>
</dbReference>
<sequence>MEHLNKRKKVIIMLAIMASMLFASLNQTIVGTSLPRIVTVLGGMEYFNWVFTIFMLASSVTAILVGKLSDIYGRKIFILTGLGIFMVGSFLCGTSNTMIQLIIYRGIQGFGGGMIMSTAFSAVGDLFSPRERGRWQGLMSSVFGLSSVLGPTLGGYIVDHFDWHWVFWIFLPVGVVAFFLILRLFPNTETGEKKRIDYFGSIFLIFTMIPMLLAFTWAGEDYAWTSFEILGLFAFSIVALAVFILIEKRTENPMLPLNLFKNKIFTLSNVIGFLIGVSMFCVIMFMPFFIQGVIGTSASKSGFVLMFMSLSMTFASIITGQVITRTGKYKKLALIGALIMSMGMYLLSTMDADTSNRMAVVNLIITGLGLGMAFPIFNLTVQNAVFHNNLGVATASIQLFRQMGGTIGVAVMGSIMSSRMESKLAEGLTQSPTSHASELTGKLKGLDPQILLSPEKLEHLRSQFPSGMSGLFDHIIHFLREAMSFGLSGVFLTGMGVMILVAFLTLFLPEIPLRTSNQDPSEKKEDTKRDSTSTRTDLQPQN</sequence>
<evidence type="ECO:0000313" key="11">
    <source>
        <dbReference type="Proteomes" id="UP001597282"/>
    </source>
</evidence>
<dbReference type="PROSITE" id="PS50850">
    <property type="entry name" value="MFS"/>
    <property type="match status" value="1"/>
</dbReference>
<gene>
    <name evidence="10" type="ORF">ACFQ4Y_03825</name>
</gene>
<feature type="transmembrane region" description="Helical" evidence="8">
    <location>
        <begin position="224"/>
        <end position="246"/>
    </location>
</feature>
<proteinExistence type="predicted"/>
<evidence type="ECO:0000256" key="7">
    <source>
        <dbReference type="SAM" id="MobiDB-lite"/>
    </source>
</evidence>
<dbReference type="Pfam" id="PF07690">
    <property type="entry name" value="MFS_1"/>
    <property type="match status" value="1"/>
</dbReference>
<dbReference type="NCBIfam" id="TIGR00711">
    <property type="entry name" value="efflux_EmrB"/>
    <property type="match status" value="1"/>
</dbReference>
<keyword evidence="5 8" id="KW-1133">Transmembrane helix</keyword>
<dbReference type="InterPro" id="IPR005829">
    <property type="entry name" value="Sugar_transporter_CS"/>
</dbReference>
<dbReference type="RefSeq" id="WP_380163055.1">
    <property type="nucleotide sequence ID" value="NZ_JBHTNU010000002.1"/>
</dbReference>
<evidence type="ECO:0000256" key="1">
    <source>
        <dbReference type="ARBA" id="ARBA00004651"/>
    </source>
</evidence>
<dbReference type="InterPro" id="IPR004638">
    <property type="entry name" value="EmrB-like"/>
</dbReference>
<comment type="subcellular location">
    <subcellularLocation>
        <location evidence="1">Cell membrane</location>
        <topology evidence="1">Multi-pass membrane protein</topology>
    </subcellularLocation>
</comment>
<feature type="compositionally biased region" description="Basic and acidic residues" evidence="7">
    <location>
        <begin position="520"/>
        <end position="532"/>
    </location>
</feature>
<accession>A0ABW4C984</accession>
<evidence type="ECO:0000256" key="2">
    <source>
        <dbReference type="ARBA" id="ARBA00022448"/>
    </source>
</evidence>
<feature type="transmembrane region" description="Helical" evidence="8">
    <location>
        <begin position="139"/>
        <end position="158"/>
    </location>
</feature>
<dbReference type="Gene3D" id="1.20.1720.10">
    <property type="entry name" value="Multidrug resistance protein D"/>
    <property type="match status" value="1"/>
</dbReference>
<feature type="transmembrane region" description="Helical" evidence="8">
    <location>
        <begin position="46"/>
        <end position="65"/>
    </location>
</feature>
<dbReference type="PANTHER" id="PTHR23501:SF197">
    <property type="entry name" value="COMD"/>
    <property type="match status" value="1"/>
</dbReference>
<name>A0ABW4C984_9BACL</name>
<feature type="transmembrane region" description="Helical" evidence="8">
    <location>
        <begin position="198"/>
        <end position="218"/>
    </location>
</feature>
<keyword evidence="3" id="KW-1003">Cell membrane</keyword>
<feature type="transmembrane region" description="Helical" evidence="8">
    <location>
        <begin position="267"/>
        <end position="290"/>
    </location>
</feature>
<dbReference type="Proteomes" id="UP001597282">
    <property type="component" value="Unassembled WGS sequence"/>
</dbReference>
<feature type="transmembrane region" description="Helical" evidence="8">
    <location>
        <begin position="109"/>
        <end position="127"/>
    </location>
</feature>
<evidence type="ECO:0000256" key="5">
    <source>
        <dbReference type="ARBA" id="ARBA00022989"/>
    </source>
</evidence>
<protein>
    <submittedName>
        <fullName evidence="10">MDR family MFS transporter</fullName>
    </submittedName>
</protein>
<feature type="transmembrane region" description="Helical" evidence="8">
    <location>
        <begin position="77"/>
        <end position="103"/>
    </location>
</feature>
<dbReference type="PROSITE" id="PS00216">
    <property type="entry name" value="SUGAR_TRANSPORT_1"/>
    <property type="match status" value="1"/>
</dbReference>